<gene>
    <name evidence="1" type="ORF">MACH07_26900</name>
</gene>
<keyword evidence="2" id="KW-1185">Reference proteome</keyword>
<dbReference type="Proteomes" id="UP001330184">
    <property type="component" value="Chromosome"/>
</dbReference>
<accession>A0AA48KPG9</accession>
<dbReference type="AlphaFoldDB" id="A0AA48KPG9"/>
<name>A0AA48KPG9_9FLAO</name>
<sequence length="68" mass="8016">MDSKSKYYFLLKKNNGLLNEIDLGEQIGLDTDETQVIISQLLSEHRIEYVKNKASNYRIIKKRKTNKK</sequence>
<organism evidence="1 2">
    <name type="scientific">Flagellimonas marinaquae</name>
    <dbReference type="NCBI Taxonomy" id="254955"/>
    <lineage>
        <taxon>Bacteria</taxon>
        <taxon>Pseudomonadati</taxon>
        <taxon>Bacteroidota</taxon>
        <taxon>Flavobacteriia</taxon>
        <taxon>Flavobacteriales</taxon>
        <taxon>Flavobacteriaceae</taxon>
        <taxon>Flagellimonas</taxon>
    </lineage>
</organism>
<reference evidence="1 2" key="1">
    <citation type="submission" date="2023-01" db="EMBL/GenBank/DDBJ databases">
        <title>Complete genome sequence of Muricauda aquimarina strain IFOP_LL357.</title>
        <authorList>
            <person name="Gajardo G."/>
            <person name="Ueki S."/>
            <person name="Maruyama F."/>
        </authorList>
    </citation>
    <scope>NUCLEOTIDE SEQUENCE [LARGE SCALE GENOMIC DNA]</scope>
    <source>
        <strain evidence="1 2">IFOP_LL357</strain>
    </source>
</reference>
<protein>
    <submittedName>
        <fullName evidence="1">Uncharacterized protein</fullName>
    </submittedName>
</protein>
<evidence type="ECO:0000313" key="2">
    <source>
        <dbReference type="Proteomes" id="UP001330184"/>
    </source>
</evidence>
<dbReference type="EMBL" id="AP027268">
    <property type="protein sequence ID" value="BDW93858.1"/>
    <property type="molecule type" value="Genomic_DNA"/>
</dbReference>
<proteinExistence type="predicted"/>
<evidence type="ECO:0000313" key="1">
    <source>
        <dbReference type="EMBL" id="BDW93858.1"/>
    </source>
</evidence>